<evidence type="ECO:0000259" key="3">
    <source>
        <dbReference type="Pfam" id="PF05970"/>
    </source>
</evidence>
<gene>
    <name evidence="4" type="ORF">IM811_011391</name>
</gene>
<evidence type="ECO:0000313" key="5">
    <source>
        <dbReference type="Proteomes" id="UP000616885"/>
    </source>
</evidence>
<evidence type="ECO:0000256" key="1">
    <source>
        <dbReference type="RuleBase" id="RU363044"/>
    </source>
</evidence>
<dbReference type="AlphaFoldDB" id="A0A8H7NHY1"/>
<feature type="region of interest" description="Disordered" evidence="2">
    <location>
        <begin position="456"/>
        <end position="479"/>
    </location>
</feature>
<dbReference type="Pfam" id="PF05970">
    <property type="entry name" value="PIF1"/>
    <property type="match status" value="1"/>
</dbReference>
<dbReference type="InterPro" id="IPR010285">
    <property type="entry name" value="DNA_helicase_pif1-like_DEAD"/>
</dbReference>
<comment type="caution">
    <text evidence="4">The sequence shown here is derived from an EMBL/GenBank/DDBJ whole genome shotgun (WGS) entry which is preliminary data.</text>
</comment>
<dbReference type="GO" id="GO:0000723">
    <property type="term" value="P:telomere maintenance"/>
    <property type="evidence" value="ECO:0007669"/>
    <property type="project" value="InterPro"/>
</dbReference>
<keyword evidence="1" id="KW-0234">DNA repair</keyword>
<evidence type="ECO:0000256" key="2">
    <source>
        <dbReference type="SAM" id="MobiDB-lite"/>
    </source>
</evidence>
<sequence>MLHLRMLDEIETGPQGGAQTTPNADMDDVLARNYDTEIQIPLLHRSSDTDAQGPRMLVDVDKISSFTELGRVSAQNYTLNTLQTLALQLVCGFLDRYATDPDSAGQHFQYTGGPGGTGKSRVVEALKWVFSARGQSHLLRITGTSGSAAAHIGGTTLYSACGLDTRRSSDKKLPLFSEAKKWMWKQKLVLVIDEVSMLGGATLYEASCRLQSLRDCPDKPFGGIPVVLLMGDFYQFAPVRETSLLVDRTVDPVIMSTGQAAISHHRGFSLWLMFKTVVLLEEQVRARDDPELGELLDRVRYGTQTRQDLDMLNTKLVHRSHITFRNGLRAITPLNRNRWSLNMEAVVDWARFNGRHISVFVSTHRWRSAALSQHEIAQAIEQGDDSKCKVPGIFFYAQGMPVVVNKNMYTGLKVVNGAEFTAADIIPDPKYPGYCLADDVTIHFGLPLGILLQSKETASPRPPSGASTHPPHLAQHRSN</sequence>
<organism evidence="4 5">
    <name type="scientific">Bionectria ochroleuca</name>
    <name type="common">Gliocladium roseum</name>
    <dbReference type="NCBI Taxonomy" id="29856"/>
    <lineage>
        <taxon>Eukaryota</taxon>
        <taxon>Fungi</taxon>
        <taxon>Dikarya</taxon>
        <taxon>Ascomycota</taxon>
        <taxon>Pezizomycotina</taxon>
        <taxon>Sordariomycetes</taxon>
        <taxon>Hypocreomycetidae</taxon>
        <taxon>Hypocreales</taxon>
        <taxon>Bionectriaceae</taxon>
        <taxon>Clonostachys</taxon>
    </lineage>
</organism>
<dbReference type="SUPFAM" id="SSF52540">
    <property type="entry name" value="P-loop containing nucleoside triphosphate hydrolases"/>
    <property type="match status" value="1"/>
</dbReference>
<dbReference type="InterPro" id="IPR027417">
    <property type="entry name" value="P-loop_NTPase"/>
</dbReference>
<name>A0A8H7NHY1_BIOOC</name>
<keyword evidence="1" id="KW-0233">DNA recombination</keyword>
<dbReference type="InterPro" id="IPR051055">
    <property type="entry name" value="PIF1_helicase"/>
</dbReference>
<comment type="cofactor">
    <cofactor evidence="1">
        <name>Mg(2+)</name>
        <dbReference type="ChEBI" id="CHEBI:18420"/>
    </cofactor>
</comment>
<dbReference type="EC" id="5.6.2.3" evidence="1"/>
<dbReference type="PANTHER" id="PTHR47642:SF5">
    <property type="entry name" value="ATP-DEPENDENT DNA HELICASE"/>
    <property type="match status" value="1"/>
</dbReference>
<comment type="catalytic activity">
    <reaction evidence="1">
        <text>ATP + H2O = ADP + phosphate + H(+)</text>
        <dbReference type="Rhea" id="RHEA:13065"/>
        <dbReference type="ChEBI" id="CHEBI:15377"/>
        <dbReference type="ChEBI" id="CHEBI:15378"/>
        <dbReference type="ChEBI" id="CHEBI:30616"/>
        <dbReference type="ChEBI" id="CHEBI:43474"/>
        <dbReference type="ChEBI" id="CHEBI:456216"/>
        <dbReference type="EC" id="5.6.2.3"/>
    </reaction>
</comment>
<keyword evidence="1" id="KW-0227">DNA damage</keyword>
<dbReference type="EMBL" id="JADCTT010000003">
    <property type="protein sequence ID" value="KAF9755950.1"/>
    <property type="molecule type" value="Genomic_DNA"/>
</dbReference>
<proteinExistence type="inferred from homology"/>
<dbReference type="GO" id="GO:0005524">
    <property type="term" value="F:ATP binding"/>
    <property type="evidence" value="ECO:0007669"/>
    <property type="project" value="UniProtKB-KW"/>
</dbReference>
<keyword evidence="1" id="KW-0347">Helicase</keyword>
<comment type="similarity">
    <text evidence="1">Belongs to the helicase family.</text>
</comment>
<evidence type="ECO:0000313" key="4">
    <source>
        <dbReference type="EMBL" id="KAF9755950.1"/>
    </source>
</evidence>
<keyword evidence="1" id="KW-0067">ATP-binding</keyword>
<protein>
    <recommendedName>
        <fullName evidence="1">ATP-dependent DNA helicase</fullName>
        <ecNumber evidence="1">5.6.2.3</ecNumber>
    </recommendedName>
</protein>
<keyword evidence="1" id="KW-0378">Hydrolase</keyword>
<dbReference type="GO" id="GO:0006310">
    <property type="term" value="P:DNA recombination"/>
    <property type="evidence" value="ECO:0007669"/>
    <property type="project" value="UniProtKB-KW"/>
</dbReference>
<reference evidence="4" key="1">
    <citation type="submission" date="2020-10" db="EMBL/GenBank/DDBJ databases">
        <title>High-Quality Genome Resource of Clonostachys rosea strain S41 by Oxford Nanopore Long-Read Sequencing.</title>
        <authorList>
            <person name="Wang H."/>
        </authorList>
    </citation>
    <scope>NUCLEOTIDE SEQUENCE</scope>
    <source>
        <strain evidence="4">S41</strain>
    </source>
</reference>
<dbReference type="Gene3D" id="3.40.50.300">
    <property type="entry name" value="P-loop containing nucleotide triphosphate hydrolases"/>
    <property type="match status" value="1"/>
</dbReference>
<dbReference type="PANTHER" id="PTHR47642">
    <property type="entry name" value="ATP-DEPENDENT DNA HELICASE"/>
    <property type="match status" value="1"/>
</dbReference>
<feature type="domain" description="DNA helicase Pif1-like DEAD-box helicase" evidence="3">
    <location>
        <begin position="105"/>
        <end position="242"/>
    </location>
</feature>
<keyword evidence="1" id="KW-0547">Nucleotide-binding</keyword>
<dbReference type="Proteomes" id="UP000616885">
    <property type="component" value="Unassembled WGS sequence"/>
</dbReference>
<accession>A0A8H7NHY1</accession>
<dbReference type="GO" id="GO:0006281">
    <property type="term" value="P:DNA repair"/>
    <property type="evidence" value="ECO:0007669"/>
    <property type="project" value="UniProtKB-KW"/>
</dbReference>
<dbReference type="GO" id="GO:0016787">
    <property type="term" value="F:hydrolase activity"/>
    <property type="evidence" value="ECO:0007669"/>
    <property type="project" value="UniProtKB-KW"/>
</dbReference>
<dbReference type="GO" id="GO:0043139">
    <property type="term" value="F:5'-3' DNA helicase activity"/>
    <property type="evidence" value="ECO:0007669"/>
    <property type="project" value="UniProtKB-EC"/>
</dbReference>